<evidence type="ECO:0000259" key="2">
    <source>
        <dbReference type="PROSITE" id="PS50943"/>
    </source>
</evidence>
<dbReference type="SMART" id="SM00530">
    <property type="entry name" value="HTH_XRE"/>
    <property type="match status" value="2"/>
</dbReference>
<dbReference type="PROSITE" id="PS50943">
    <property type="entry name" value="HTH_CROC1"/>
    <property type="match status" value="1"/>
</dbReference>
<keyword evidence="1" id="KW-0238">DNA-binding</keyword>
<dbReference type="Proteomes" id="UP001079657">
    <property type="component" value="Unassembled WGS sequence"/>
</dbReference>
<dbReference type="RefSeq" id="WP_268051500.1">
    <property type="nucleotide sequence ID" value="NZ_JAPQES010000007.1"/>
</dbReference>
<dbReference type="InterPro" id="IPR001387">
    <property type="entry name" value="Cro/C1-type_HTH"/>
</dbReference>
<proteinExistence type="predicted"/>
<protein>
    <submittedName>
        <fullName evidence="3">Helix-turn-helix domain-containing protein</fullName>
    </submittedName>
</protein>
<gene>
    <name evidence="3" type="ORF">OXH55_17860</name>
</gene>
<reference evidence="3" key="1">
    <citation type="submission" date="2022-12" db="EMBL/GenBank/DDBJ databases">
        <authorList>
            <person name="Wang J."/>
        </authorList>
    </citation>
    <scope>NUCLEOTIDE SEQUENCE</scope>
    <source>
        <strain evidence="3">HY-42-06</strain>
    </source>
</reference>
<keyword evidence="4" id="KW-1185">Reference proteome</keyword>
<evidence type="ECO:0000313" key="3">
    <source>
        <dbReference type="EMBL" id="MCY6372498.1"/>
    </source>
</evidence>
<sequence>MVKKHGYLSVENSPSTTAKRIYEARIEKGLSIKRLAKLSQMDKTYLNKIELGGNVPSSKIIKKLSLVLEKPIWYLGAYDKFPQNTLGERIYKCRLFYGYTQKEFAAVLGVLPETVRNWEKDISTPIKKHSNILKIFLKILKI</sequence>
<dbReference type="Pfam" id="PF01381">
    <property type="entry name" value="HTH_3"/>
    <property type="match status" value="1"/>
</dbReference>
<dbReference type="CDD" id="cd00093">
    <property type="entry name" value="HTH_XRE"/>
    <property type="match status" value="2"/>
</dbReference>
<name>A0ABT4CU95_9CLOT</name>
<comment type="caution">
    <text evidence="3">The sequence shown here is derived from an EMBL/GenBank/DDBJ whole genome shotgun (WGS) entry which is preliminary data.</text>
</comment>
<dbReference type="EMBL" id="JAPQES010000007">
    <property type="protein sequence ID" value="MCY6372498.1"/>
    <property type="molecule type" value="Genomic_DNA"/>
</dbReference>
<evidence type="ECO:0000256" key="1">
    <source>
        <dbReference type="ARBA" id="ARBA00023125"/>
    </source>
</evidence>
<dbReference type="InterPro" id="IPR010982">
    <property type="entry name" value="Lambda_DNA-bd_dom_sf"/>
</dbReference>
<feature type="domain" description="HTH cro/C1-type" evidence="2">
    <location>
        <begin position="21"/>
        <end position="75"/>
    </location>
</feature>
<accession>A0ABT4CU95</accession>
<dbReference type="PANTHER" id="PTHR46558:SF3">
    <property type="entry name" value="TRANSCRIPTIONAL REGULATOR"/>
    <property type="match status" value="1"/>
</dbReference>
<organism evidence="3 4">
    <name type="scientific">Clostridium ganghwense</name>
    <dbReference type="NCBI Taxonomy" id="312089"/>
    <lineage>
        <taxon>Bacteria</taxon>
        <taxon>Bacillati</taxon>
        <taxon>Bacillota</taxon>
        <taxon>Clostridia</taxon>
        <taxon>Eubacteriales</taxon>
        <taxon>Clostridiaceae</taxon>
        <taxon>Clostridium</taxon>
    </lineage>
</organism>
<dbReference type="Gene3D" id="1.10.260.40">
    <property type="entry name" value="lambda repressor-like DNA-binding domains"/>
    <property type="match status" value="2"/>
</dbReference>
<dbReference type="SUPFAM" id="SSF47413">
    <property type="entry name" value="lambda repressor-like DNA-binding domains"/>
    <property type="match status" value="2"/>
</dbReference>
<dbReference type="PANTHER" id="PTHR46558">
    <property type="entry name" value="TRACRIPTIONAL REGULATORY PROTEIN-RELATED-RELATED"/>
    <property type="match status" value="1"/>
</dbReference>
<evidence type="ECO:0000313" key="4">
    <source>
        <dbReference type="Proteomes" id="UP001079657"/>
    </source>
</evidence>